<gene>
    <name evidence="4" type="ORF">C8256_11570</name>
</gene>
<evidence type="ECO:0000256" key="3">
    <source>
        <dbReference type="PIRSR" id="PIRSR016184-1"/>
    </source>
</evidence>
<feature type="active site" evidence="3">
    <location>
        <position position="52"/>
    </location>
</feature>
<proteinExistence type="inferred from homology"/>
<evidence type="ECO:0000313" key="5">
    <source>
        <dbReference type="Proteomes" id="UP000240892"/>
    </source>
</evidence>
<keyword evidence="5" id="KW-1185">Reference proteome</keyword>
<dbReference type="EMBL" id="PYHO01000007">
    <property type="protein sequence ID" value="PSR46709.1"/>
    <property type="molecule type" value="Genomic_DNA"/>
</dbReference>
<keyword evidence="2 4" id="KW-0413">Isomerase</keyword>
<dbReference type="AlphaFoldDB" id="A0A2T2Y2E8"/>
<dbReference type="RefSeq" id="WP_106926898.1">
    <property type="nucleotide sequence ID" value="NZ_CABMMU010000007.1"/>
</dbReference>
<evidence type="ECO:0000256" key="1">
    <source>
        <dbReference type="ARBA" id="ARBA00008270"/>
    </source>
</evidence>
<dbReference type="NCBIfam" id="TIGR00654">
    <property type="entry name" value="PhzF_family"/>
    <property type="match status" value="1"/>
</dbReference>
<dbReference type="Gene3D" id="3.10.310.10">
    <property type="entry name" value="Diaminopimelate Epimerase, Chain A, domain 1"/>
    <property type="match status" value="2"/>
</dbReference>
<comment type="similarity">
    <text evidence="1">Belongs to the PhzF family.</text>
</comment>
<comment type="caution">
    <text evidence="4">The sequence shown here is derived from an EMBL/GenBank/DDBJ whole genome shotgun (WGS) entry which is preliminary data.</text>
</comment>
<accession>A0A2T2Y2E8</accession>
<dbReference type="SUPFAM" id="SSF54506">
    <property type="entry name" value="Diaminopimelate epimerase-like"/>
    <property type="match status" value="1"/>
</dbReference>
<dbReference type="Pfam" id="PF02567">
    <property type="entry name" value="PhzC-PhzF"/>
    <property type="match status" value="1"/>
</dbReference>
<evidence type="ECO:0000313" key="4">
    <source>
        <dbReference type="EMBL" id="PSR46709.1"/>
    </source>
</evidence>
<dbReference type="InterPro" id="IPR003719">
    <property type="entry name" value="Phenazine_PhzF-like"/>
</dbReference>
<evidence type="ECO:0000256" key="2">
    <source>
        <dbReference type="ARBA" id="ARBA00023235"/>
    </source>
</evidence>
<organism evidence="4 5">
    <name type="scientific">Kluyvera genomosp. 2</name>
    <dbReference type="NCBI Taxonomy" id="2774054"/>
    <lineage>
        <taxon>Bacteria</taxon>
        <taxon>Pseudomonadati</taxon>
        <taxon>Pseudomonadota</taxon>
        <taxon>Gammaproteobacteria</taxon>
        <taxon>Enterobacterales</taxon>
        <taxon>Enterobacteriaceae</taxon>
        <taxon>Kluyvera</taxon>
    </lineage>
</organism>
<protein>
    <submittedName>
        <fullName evidence="4">Isomerase</fullName>
    </submittedName>
</protein>
<dbReference type="PANTHER" id="PTHR13774:SF17">
    <property type="entry name" value="PHENAZINE BIOSYNTHESIS-LIKE DOMAIN-CONTAINING PROTEIN"/>
    <property type="match status" value="1"/>
</dbReference>
<dbReference type="Proteomes" id="UP000240892">
    <property type="component" value="Unassembled WGS sequence"/>
</dbReference>
<name>A0A2T2Y2E8_9ENTR</name>
<dbReference type="PIRSF" id="PIRSF016184">
    <property type="entry name" value="PhzC_PhzF"/>
    <property type="match status" value="1"/>
</dbReference>
<reference evidence="4 5" key="1">
    <citation type="submission" date="2018-03" db="EMBL/GenBank/DDBJ databases">
        <title>First report of an OXA-48+CTX-M-M-producing Kluyvera ascorbata clone recovered from patients admitted in a University Hospital in Madrid, Spain.</title>
        <authorList>
            <person name="Hernandez-Garcia M."/>
            <person name="Leon-Sampedro R."/>
            <person name="Perez-Viso B."/>
            <person name="Morosini M.I."/>
            <person name="Lopez-Fresnena N."/>
            <person name="Coque T.M."/>
            <person name="Bonten M."/>
            <person name="Malhotra-Kumar S."/>
            <person name="Ruiz-Garbajosa P."/>
            <person name="Canton R."/>
        </authorList>
    </citation>
    <scope>NUCLEOTIDE SEQUENCE [LARGE SCALE GENOMIC DNA]</scope>
    <source>
        <strain evidence="4 5">KA2</strain>
    </source>
</reference>
<dbReference type="GO" id="GO:0005737">
    <property type="term" value="C:cytoplasm"/>
    <property type="evidence" value="ECO:0007669"/>
    <property type="project" value="TreeGrafter"/>
</dbReference>
<sequence>MNTNIPLTLPFYQVDAFTAQPFGGNPAAVMPLREWPDDSVLKAIAAENNLSETAFFAPLDDGFHLRWFTPAVEVDLCGHATLAASWILFNVLNYPGETLRFSTRSGLLTVRREGDELCMDFPTKMLRPIDEPPGLLAALGLSEGVEGFWQSDDIVVLVNDKAIVDALTPDFNLLAAFNTRGVIVTAPDDEFDFVSRWFGPQVGVNEDPVTGSAHAWLAPFWAKRCGKNSLCAQQGGARKGTLRCVMREEGRVALYGQARLMIEGTFRLSHNG</sequence>
<dbReference type="PANTHER" id="PTHR13774">
    <property type="entry name" value="PHENAZINE BIOSYNTHESIS PROTEIN"/>
    <property type="match status" value="1"/>
</dbReference>
<dbReference type="GO" id="GO:0016853">
    <property type="term" value="F:isomerase activity"/>
    <property type="evidence" value="ECO:0007669"/>
    <property type="project" value="UniProtKB-KW"/>
</dbReference>